<proteinExistence type="predicted"/>
<sequence length="100" mass="11127">MSSANGKPASLVVSWSAQAQASLDQTMAHVYAQDVGAGSLLLQRLQKALDLIAEQPGIGTPTKQRNLRRFPIPRTGHTIEYRVGRRGITITRWVRQTRKF</sequence>
<gene>
    <name evidence="2" type="ORF">GTP91_14660</name>
</gene>
<organism evidence="2 3">
    <name type="scientific">Duganella vulcania</name>
    <dbReference type="NCBI Taxonomy" id="2692166"/>
    <lineage>
        <taxon>Bacteria</taxon>
        <taxon>Pseudomonadati</taxon>
        <taxon>Pseudomonadota</taxon>
        <taxon>Betaproteobacteria</taxon>
        <taxon>Burkholderiales</taxon>
        <taxon>Oxalobacteraceae</taxon>
        <taxon>Telluria group</taxon>
        <taxon>Duganella</taxon>
    </lineage>
</organism>
<dbReference type="RefSeq" id="WP_161097453.1">
    <property type="nucleotide sequence ID" value="NZ_WWCW01000045.1"/>
</dbReference>
<name>A0A845G3I6_9BURK</name>
<dbReference type="Pfam" id="PF05016">
    <property type="entry name" value="ParE_toxin"/>
    <property type="match status" value="1"/>
</dbReference>
<keyword evidence="1" id="KW-1277">Toxin-antitoxin system</keyword>
<dbReference type="Proteomes" id="UP000470302">
    <property type="component" value="Unassembled WGS sequence"/>
</dbReference>
<accession>A0A845G3I6</accession>
<dbReference type="AlphaFoldDB" id="A0A845G3I6"/>
<protein>
    <submittedName>
        <fullName evidence="2">Type II toxin-antitoxin system RelE/ParE family toxin</fullName>
    </submittedName>
</protein>
<dbReference type="Gene3D" id="3.30.2310.20">
    <property type="entry name" value="RelE-like"/>
    <property type="match status" value="1"/>
</dbReference>
<evidence type="ECO:0000313" key="3">
    <source>
        <dbReference type="Proteomes" id="UP000470302"/>
    </source>
</evidence>
<comment type="caution">
    <text evidence="2">The sequence shown here is derived from an EMBL/GenBank/DDBJ whole genome shotgun (WGS) entry which is preliminary data.</text>
</comment>
<dbReference type="InterPro" id="IPR007712">
    <property type="entry name" value="RelE/ParE_toxin"/>
</dbReference>
<dbReference type="InterPro" id="IPR035093">
    <property type="entry name" value="RelE/ParE_toxin_dom_sf"/>
</dbReference>
<evidence type="ECO:0000256" key="1">
    <source>
        <dbReference type="ARBA" id="ARBA00022649"/>
    </source>
</evidence>
<evidence type="ECO:0000313" key="2">
    <source>
        <dbReference type="EMBL" id="MYM88411.1"/>
    </source>
</evidence>
<reference evidence="2 3" key="1">
    <citation type="submission" date="2020-01" db="EMBL/GenBank/DDBJ databases">
        <title>Novel species isolated from a subtropical stream in China.</title>
        <authorList>
            <person name="Lu H."/>
        </authorList>
    </citation>
    <scope>NUCLEOTIDE SEQUENCE [LARGE SCALE GENOMIC DNA]</scope>
    <source>
        <strain evidence="2 3">FT82W</strain>
    </source>
</reference>
<dbReference type="EMBL" id="WWCW01000045">
    <property type="protein sequence ID" value="MYM88411.1"/>
    <property type="molecule type" value="Genomic_DNA"/>
</dbReference>